<protein>
    <recommendedName>
        <fullName evidence="4">DNA primase</fullName>
    </recommendedName>
</protein>
<name>A0ABT4TS96_9ACTN</name>
<dbReference type="EMBL" id="JAQFWP010000047">
    <property type="protein sequence ID" value="MDA2807139.1"/>
    <property type="molecule type" value="Genomic_DNA"/>
</dbReference>
<gene>
    <name evidence="2" type="ORF">O4U47_21720</name>
</gene>
<evidence type="ECO:0000313" key="2">
    <source>
        <dbReference type="EMBL" id="MDA2807139.1"/>
    </source>
</evidence>
<sequence>MSERPLSLLRRLVAAGGIASVVLLSGAAACDNSGDGAENTGQEESQEGDEMSEDMEEGDSMEDEGMEGEGMEDGEESGGSMDEEMEGEEGGMQDEEMGDEEMQEDEG</sequence>
<reference evidence="2" key="1">
    <citation type="submission" date="2023-01" db="EMBL/GenBank/DDBJ databases">
        <title>Draft genome sequence of Nocardiopsis sp. LSu2-4 isolated from halophytes.</title>
        <authorList>
            <person name="Duangmal K."/>
            <person name="Chantavorakit T."/>
        </authorList>
    </citation>
    <scope>NUCLEOTIDE SEQUENCE</scope>
    <source>
        <strain evidence="2">LSu2-4</strain>
    </source>
</reference>
<organism evidence="2 3">
    <name type="scientific">Nocardiopsis suaedae</name>
    <dbReference type="NCBI Taxonomy" id="3018444"/>
    <lineage>
        <taxon>Bacteria</taxon>
        <taxon>Bacillati</taxon>
        <taxon>Actinomycetota</taxon>
        <taxon>Actinomycetes</taxon>
        <taxon>Streptosporangiales</taxon>
        <taxon>Nocardiopsidaceae</taxon>
        <taxon>Nocardiopsis</taxon>
    </lineage>
</organism>
<proteinExistence type="predicted"/>
<feature type="region of interest" description="Disordered" evidence="1">
    <location>
        <begin position="29"/>
        <end position="107"/>
    </location>
</feature>
<comment type="caution">
    <text evidence="2">The sequence shown here is derived from an EMBL/GenBank/DDBJ whole genome shotgun (WGS) entry which is preliminary data.</text>
</comment>
<dbReference type="RefSeq" id="WP_270679768.1">
    <property type="nucleotide sequence ID" value="NZ_JAQFWP010000047.1"/>
</dbReference>
<evidence type="ECO:0000313" key="3">
    <source>
        <dbReference type="Proteomes" id="UP001165685"/>
    </source>
</evidence>
<feature type="compositionally biased region" description="Acidic residues" evidence="1">
    <location>
        <begin position="44"/>
        <end position="107"/>
    </location>
</feature>
<keyword evidence="3" id="KW-1185">Reference proteome</keyword>
<evidence type="ECO:0000256" key="1">
    <source>
        <dbReference type="SAM" id="MobiDB-lite"/>
    </source>
</evidence>
<dbReference type="PROSITE" id="PS51257">
    <property type="entry name" value="PROKAR_LIPOPROTEIN"/>
    <property type="match status" value="1"/>
</dbReference>
<accession>A0ABT4TS96</accession>
<dbReference type="Proteomes" id="UP001165685">
    <property type="component" value="Unassembled WGS sequence"/>
</dbReference>
<evidence type="ECO:0008006" key="4">
    <source>
        <dbReference type="Google" id="ProtNLM"/>
    </source>
</evidence>